<feature type="compositionally biased region" description="Polar residues" evidence="1">
    <location>
        <begin position="40"/>
        <end position="56"/>
    </location>
</feature>
<dbReference type="EMBL" id="JBELOE010000284">
    <property type="protein sequence ID" value="MER2494194.1"/>
    <property type="molecule type" value="Genomic_DNA"/>
</dbReference>
<evidence type="ECO:0000313" key="3">
    <source>
        <dbReference type="Proteomes" id="UP001467690"/>
    </source>
</evidence>
<name>A0ABV1RMN4_9ALTE</name>
<keyword evidence="3" id="KW-1185">Reference proteome</keyword>
<feature type="region of interest" description="Disordered" evidence="1">
    <location>
        <begin position="31"/>
        <end position="56"/>
    </location>
</feature>
<evidence type="ECO:0000256" key="1">
    <source>
        <dbReference type="SAM" id="MobiDB-lite"/>
    </source>
</evidence>
<sequence>MQKLTSIFFAIVILAVSYKIIEPWLLQEPEPEKPKKHKTIATSTSSVRDSSGTQAPSSDLYIQERLAEKMPKLYSWQRLLQLHGASHPEAFNNYVDEWLNANSEQLYKRAFRRGYDLANSQVQQHIIQRTVYNFPEQAEELSKSFLVRGYDEHLALQLALGFYQYHPDKLQDYLDNEPAFAKIPNDFSDLFIRNVFLHNPEQALKWLPTVPKFSQIEAYKEYANAQLRLQNPETE</sequence>
<dbReference type="Proteomes" id="UP001467690">
    <property type="component" value="Unassembled WGS sequence"/>
</dbReference>
<evidence type="ECO:0000313" key="2">
    <source>
        <dbReference type="EMBL" id="MER2494194.1"/>
    </source>
</evidence>
<dbReference type="RefSeq" id="WP_350403200.1">
    <property type="nucleotide sequence ID" value="NZ_JBELOE010000284.1"/>
</dbReference>
<reference evidence="2 3" key="1">
    <citation type="submission" date="2024-06" db="EMBL/GenBank/DDBJ databases">
        <authorList>
            <person name="Chen R.Y."/>
        </authorList>
    </citation>
    <scope>NUCLEOTIDE SEQUENCE [LARGE SCALE GENOMIC DNA]</scope>
    <source>
        <strain evidence="2 3">D2</strain>
    </source>
</reference>
<organism evidence="2 3">
    <name type="scientific">Catenovulum sediminis</name>
    <dbReference type="NCBI Taxonomy" id="1740262"/>
    <lineage>
        <taxon>Bacteria</taxon>
        <taxon>Pseudomonadati</taxon>
        <taxon>Pseudomonadota</taxon>
        <taxon>Gammaproteobacteria</taxon>
        <taxon>Alteromonadales</taxon>
        <taxon>Alteromonadaceae</taxon>
        <taxon>Catenovulum</taxon>
    </lineage>
</organism>
<comment type="caution">
    <text evidence="2">The sequence shown here is derived from an EMBL/GenBank/DDBJ whole genome shotgun (WGS) entry which is preliminary data.</text>
</comment>
<gene>
    <name evidence="2" type="ORF">ABS311_20170</name>
</gene>
<protein>
    <submittedName>
        <fullName evidence="2">Uncharacterized protein</fullName>
    </submittedName>
</protein>
<proteinExistence type="predicted"/>
<accession>A0ABV1RMN4</accession>